<dbReference type="GO" id="GO:0016747">
    <property type="term" value="F:acyltransferase activity, transferring groups other than amino-acyl groups"/>
    <property type="evidence" value="ECO:0007669"/>
    <property type="project" value="InterPro"/>
</dbReference>
<dbReference type="Pfam" id="PF13302">
    <property type="entry name" value="Acetyltransf_3"/>
    <property type="match status" value="1"/>
</dbReference>
<organism evidence="3 4">
    <name type="scientific">Lentithecium fluviatile CBS 122367</name>
    <dbReference type="NCBI Taxonomy" id="1168545"/>
    <lineage>
        <taxon>Eukaryota</taxon>
        <taxon>Fungi</taxon>
        <taxon>Dikarya</taxon>
        <taxon>Ascomycota</taxon>
        <taxon>Pezizomycotina</taxon>
        <taxon>Dothideomycetes</taxon>
        <taxon>Pleosporomycetidae</taxon>
        <taxon>Pleosporales</taxon>
        <taxon>Massarineae</taxon>
        <taxon>Lentitheciaceae</taxon>
        <taxon>Lentithecium</taxon>
    </lineage>
</organism>
<gene>
    <name evidence="3" type="ORF">K458DRAFT_441384</name>
</gene>
<accession>A0A6G1J7K8</accession>
<evidence type="ECO:0000256" key="1">
    <source>
        <dbReference type="SAM" id="MobiDB-lite"/>
    </source>
</evidence>
<dbReference type="OrthoDB" id="4072826at2759"/>
<protein>
    <recommendedName>
        <fullName evidence="2">N-acetyltransferase domain-containing protein</fullName>
    </recommendedName>
</protein>
<feature type="compositionally biased region" description="Polar residues" evidence="1">
    <location>
        <begin position="1"/>
        <end position="20"/>
    </location>
</feature>
<dbReference type="InterPro" id="IPR016181">
    <property type="entry name" value="Acyl_CoA_acyltransferase"/>
</dbReference>
<dbReference type="SUPFAM" id="SSF55729">
    <property type="entry name" value="Acyl-CoA N-acyltransferases (Nat)"/>
    <property type="match status" value="1"/>
</dbReference>
<dbReference type="InterPro" id="IPR000182">
    <property type="entry name" value="GNAT_dom"/>
</dbReference>
<evidence type="ECO:0000313" key="3">
    <source>
        <dbReference type="EMBL" id="KAF2686544.1"/>
    </source>
</evidence>
<dbReference type="AlphaFoldDB" id="A0A6G1J7K8"/>
<reference evidence="3" key="1">
    <citation type="journal article" date="2020" name="Stud. Mycol.">
        <title>101 Dothideomycetes genomes: a test case for predicting lifestyles and emergence of pathogens.</title>
        <authorList>
            <person name="Haridas S."/>
            <person name="Albert R."/>
            <person name="Binder M."/>
            <person name="Bloem J."/>
            <person name="Labutti K."/>
            <person name="Salamov A."/>
            <person name="Andreopoulos B."/>
            <person name="Baker S."/>
            <person name="Barry K."/>
            <person name="Bills G."/>
            <person name="Bluhm B."/>
            <person name="Cannon C."/>
            <person name="Castanera R."/>
            <person name="Culley D."/>
            <person name="Daum C."/>
            <person name="Ezra D."/>
            <person name="Gonzalez J."/>
            <person name="Henrissat B."/>
            <person name="Kuo A."/>
            <person name="Liang C."/>
            <person name="Lipzen A."/>
            <person name="Lutzoni F."/>
            <person name="Magnuson J."/>
            <person name="Mondo S."/>
            <person name="Nolan M."/>
            <person name="Ohm R."/>
            <person name="Pangilinan J."/>
            <person name="Park H.-J."/>
            <person name="Ramirez L."/>
            <person name="Alfaro M."/>
            <person name="Sun H."/>
            <person name="Tritt A."/>
            <person name="Yoshinaga Y."/>
            <person name="Zwiers L.-H."/>
            <person name="Turgeon B."/>
            <person name="Goodwin S."/>
            <person name="Spatafora J."/>
            <person name="Crous P."/>
            <person name="Grigoriev I."/>
        </authorList>
    </citation>
    <scope>NUCLEOTIDE SEQUENCE</scope>
    <source>
        <strain evidence="3">CBS 122367</strain>
    </source>
</reference>
<feature type="domain" description="N-acetyltransferase" evidence="2">
    <location>
        <begin position="31"/>
        <end position="189"/>
    </location>
</feature>
<name>A0A6G1J7K8_9PLEO</name>
<feature type="region of interest" description="Disordered" evidence="1">
    <location>
        <begin position="1"/>
        <end position="21"/>
    </location>
</feature>
<keyword evidence="4" id="KW-1185">Reference proteome</keyword>
<dbReference type="Proteomes" id="UP000799291">
    <property type="component" value="Unassembled WGS sequence"/>
</dbReference>
<evidence type="ECO:0000313" key="4">
    <source>
        <dbReference type="Proteomes" id="UP000799291"/>
    </source>
</evidence>
<dbReference type="Gene3D" id="3.40.630.30">
    <property type="match status" value="1"/>
</dbReference>
<dbReference type="PANTHER" id="PTHR43792:SF1">
    <property type="entry name" value="N-ACETYLTRANSFERASE DOMAIN-CONTAINING PROTEIN"/>
    <property type="match status" value="1"/>
</dbReference>
<evidence type="ECO:0000259" key="2">
    <source>
        <dbReference type="Pfam" id="PF13302"/>
    </source>
</evidence>
<dbReference type="PANTHER" id="PTHR43792">
    <property type="entry name" value="GNAT FAMILY, PUTATIVE (AFU_ORTHOLOGUE AFUA_3G00765)-RELATED-RELATED"/>
    <property type="match status" value="1"/>
</dbReference>
<sequence length="222" mass="25497">MATTPPSIGSPVEVSTTQPVPQKLDKFSSERLLFRPLLFSDLPAYREILQEEETMTNAGVSAMTTEHAAQQWFNQMQKLSRVGIFLKKSDGTEGELIGEGGMCKIDNEWPEIFYLLKQEQWGKRYVPEFVEKVLPIWWSIPREQTRIFVQPAYLDSDSRKTSVATERLCATIKSKNERSNRVVERAGFKCCGEFQKTNQFGDLEPYKFWQLLSPNMETLPSS</sequence>
<proteinExistence type="predicted"/>
<dbReference type="InterPro" id="IPR051531">
    <property type="entry name" value="N-acetyltransferase"/>
</dbReference>
<dbReference type="EMBL" id="MU005576">
    <property type="protein sequence ID" value="KAF2686544.1"/>
    <property type="molecule type" value="Genomic_DNA"/>
</dbReference>